<evidence type="ECO:0000259" key="5">
    <source>
        <dbReference type="Pfam" id="PF25023"/>
    </source>
</evidence>
<feature type="domain" description="Teneurin-like YD-shell" evidence="5">
    <location>
        <begin position="1347"/>
        <end position="1425"/>
    </location>
</feature>
<evidence type="ECO:0000256" key="1">
    <source>
        <dbReference type="ARBA" id="ARBA00022737"/>
    </source>
</evidence>
<evidence type="ECO:0000313" key="6">
    <source>
        <dbReference type="EMBL" id="SFH15269.1"/>
    </source>
</evidence>
<gene>
    <name evidence="6" type="ORF">SAMN02787118_15011</name>
</gene>
<proteinExistence type="predicted"/>
<keyword evidence="1" id="KW-0677">Repeat</keyword>
<evidence type="ECO:0000259" key="3">
    <source>
        <dbReference type="Pfam" id="PF20148"/>
    </source>
</evidence>
<dbReference type="InterPro" id="IPR022385">
    <property type="entry name" value="Rhs_assc_core"/>
</dbReference>
<feature type="domain" description="Teneurin-like YD-shell" evidence="5">
    <location>
        <begin position="883"/>
        <end position="1021"/>
    </location>
</feature>
<evidence type="ECO:0000256" key="2">
    <source>
        <dbReference type="SAM" id="MobiDB-lite"/>
    </source>
</evidence>
<dbReference type="InterPro" id="IPR031325">
    <property type="entry name" value="RHS_repeat"/>
</dbReference>
<dbReference type="PANTHER" id="PTHR32305:SF15">
    <property type="entry name" value="PROTEIN RHSA-RELATED"/>
    <property type="match status" value="1"/>
</dbReference>
<feature type="region of interest" description="Disordered" evidence="2">
    <location>
        <begin position="73"/>
        <end position="95"/>
    </location>
</feature>
<dbReference type="InterPro" id="IPR045351">
    <property type="entry name" value="DUF6531"/>
</dbReference>
<evidence type="ECO:0000313" key="7">
    <source>
        <dbReference type="Proteomes" id="UP000181942"/>
    </source>
</evidence>
<dbReference type="InterPro" id="IPR049082">
    <property type="entry name" value="T7SS_signal"/>
</dbReference>
<protein>
    <submittedName>
        <fullName evidence="6">RHS repeat-associated core domain-containing protein</fullName>
    </submittedName>
</protein>
<dbReference type="EMBL" id="FONR01000050">
    <property type="protein sequence ID" value="SFH15269.1"/>
    <property type="molecule type" value="Genomic_DNA"/>
</dbReference>
<dbReference type="Pfam" id="PF25023">
    <property type="entry name" value="TEN_YD-shell"/>
    <property type="match status" value="2"/>
</dbReference>
<dbReference type="RefSeq" id="WP_075033756.1">
    <property type="nucleotide sequence ID" value="NZ_FONR01000050.1"/>
</dbReference>
<dbReference type="Pfam" id="PF05593">
    <property type="entry name" value="RHS_repeat"/>
    <property type="match status" value="6"/>
</dbReference>
<dbReference type="Pfam" id="PF21725">
    <property type="entry name" value="T7SS_signal"/>
    <property type="match status" value="1"/>
</dbReference>
<name>A0A1I2XQF0_9ACTN</name>
<feature type="compositionally biased region" description="Polar residues" evidence="2">
    <location>
        <begin position="248"/>
        <end position="257"/>
    </location>
</feature>
<sequence>MGVFGDIGDGLKDLGGGIKDGVNEGLGKVEDGIEYGKKKLGEGVDWGTNKIGDGLDYVGLHDAADAVEDWGDDVASDLGATPGEQQLGQTEDANELVHGNPSKIRESAKHLKDFHTAFDHVSQGMKKVDSGGWKGEGGDSFRRKFDVHPTKWAQAADACDTAAGALESYADTVKWAQGKAQDAIDLYKKGKHSSDEAVKAYNKRVDAYNAKIKANQEPGPKPEPFQDPGKADIKKAHETLAEARKQRNTAASDTQTKVRAALAHAPAEPPPLDRLGNDLIDGYQAVNTELTHVVGGALKGTAGLLNFARGLNPTDPYNLTHPAAYAQNVSMTLSGLVSTAAHPERVVQAAVDGFKKDPSEFIGRLIPELIGTKGAGLARGGLRLGLKKGLEEGAENAVRREARDAAEHNPHATSRQPGERTCEKDPVDVATGSVLLSQTDISLPAVLPLLFKREFASSYRAGRWFGPSWSSTIDQRLEIDSEGIVFVGEDGVMLTYPHPAPGIPTLPTHGSMRWPLDRTDTGYLLTDPDTGRVWHFADSSDDLAQLEQIDDRNGNWTLFEYDDEGAPRALVHSGGYRLSLTCEAGRVRALHLAGAGPDGADQEVLRYAYSGEGHLTEVTNSSGQPTRFGYDERGRITSWTDTNNQSFSYTYDEQDRCTYQSGEAGHQRSAFTYSLADAATGQRTTTITDSFGHDTRFVINERAQVIARIDPLGAATRFVRDRSNRLQQHTDPLGHTMMLEYDALGRLLTVTRPDGRAARAEYNHLGLPVKVVNPDGTVIRQSYDDRGNCTAISSPSGQITRYAHDEAGRLTSVTDPMGHTTTIANDPAGLPTEVTDPAGAVTRYERDAFGRLIAITDPVGAVSRLEWTLEGHLARHVAPDGSVESWTYDGDGNCTSHTDPLGGISQYEYTHFDLLAAHTGPDGARYEFRHDTELRLTGVVNPQGLAWSYEYDPIGNLTAETDFDGRRLAYTYDAAGNVASRTNAMSQTIRYERDFLGQLTRKNAEGHITEYAYDLTDQLAQATSPECTLTLLRDRFGRLRSETVNGRTLTHTYDEWGRRISRTTPTGATTSWRYDTAGRPTQMLAAGRSIDFAYDAAGREVSRRIGGVLTWTNAFDAAGRLTAQSVVTGTRRQAIQQRTYSYRADGNVVGIDDHVTGPRRITLDASGRVTAVQAANWSETYAYDEAGNQVFASWPSNHPGHEAAGPRAYTGTRITTAGTVRYEHDSLGRVTLRQKTRLSRKPDTWHYEWDTEDRLVAAVTPDGTRWRYTYDPLGRRTRKVRLADDGETVLEHTDFTWDGTTLCEQTTVSAHVPNPVTLTWDHHGLHPITQTERITSPDTPQSEIDSRFFAIITDLVGTPSTLVDEHGDVAWQTRSTLWGTTAWATNSSTYTPLRFPGQYFDPETGLHYNYARHYDPETARYLSPDPLGLAPAPNPSSYVHNPHLWADPLGLTPCEDAAKDAKDNKTTPLGKEIPTREEASVGSTTNHKYKQTFFNEHPGLKGKVVVHHAIEQQVLKRYPGLFSADEIHSLENLRGIPKGDINSRVHLSEIRVSWNEFYRTHPNPTRQEVLNHVTHVDDMLGNWFNPRIR</sequence>
<dbReference type="Pfam" id="PF20148">
    <property type="entry name" value="DUF6531"/>
    <property type="match status" value="1"/>
</dbReference>
<dbReference type="Gene3D" id="2.180.10.10">
    <property type="entry name" value="RHS repeat-associated core"/>
    <property type="match status" value="4"/>
</dbReference>
<feature type="domain" description="DUF6531" evidence="3">
    <location>
        <begin position="425"/>
        <end position="496"/>
    </location>
</feature>
<feature type="compositionally biased region" description="Basic and acidic residues" evidence="2">
    <location>
        <begin position="397"/>
        <end position="410"/>
    </location>
</feature>
<dbReference type="PANTHER" id="PTHR32305">
    <property type="match status" value="1"/>
</dbReference>
<accession>A0A1I2XQF0</accession>
<organism evidence="6 7">
    <name type="scientific">Streptomyces mirabilis</name>
    <dbReference type="NCBI Taxonomy" id="68239"/>
    <lineage>
        <taxon>Bacteria</taxon>
        <taxon>Bacillati</taxon>
        <taxon>Actinomycetota</taxon>
        <taxon>Actinomycetes</taxon>
        <taxon>Kitasatosporales</taxon>
        <taxon>Streptomycetaceae</taxon>
        <taxon>Streptomyces</taxon>
    </lineage>
</organism>
<dbReference type="InterPro" id="IPR050708">
    <property type="entry name" value="T6SS_VgrG/RHS"/>
</dbReference>
<dbReference type="InterPro" id="IPR006530">
    <property type="entry name" value="YD"/>
</dbReference>
<dbReference type="Proteomes" id="UP000181942">
    <property type="component" value="Unassembled WGS sequence"/>
</dbReference>
<evidence type="ECO:0000259" key="4">
    <source>
        <dbReference type="Pfam" id="PF21725"/>
    </source>
</evidence>
<feature type="domain" description="Putative T7SS secretion signal" evidence="4">
    <location>
        <begin position="29"/>
        <end position="269"/>
    </location>
</feature>
<reference evidence="6 7" key="1">
    <citation type="submission" date="2016-10" db="EMBL/GenBank/DDBJ databases">
        <authorList>
            <person name="de Groot N.N."/>
        </authorList>
    </citation>
    <scope>NUCLEOTIDE SEQUENCE [LARGE SCALE GENOMIC DNA]</scope>
    <source>
        <strain evidence="6 7">OK461</strain>
    </source>
</reference>
<feature type="region of interest" description="Disordered" evidence="2">
    <location>
        <begin position="243"/>
        <end position="274"/>
    </location>
</feature>
<dbReference type="NCBIfam" id="TIGR03696">
    <property type="entry name" value="Rhs_assc_core"/>
    <property type="match status" value="1"/>
</dbReference>
<dbReference type="InterPro" id="IPR056823">
    <property type="entry name" value="TEN-like_YD-shell"/>
</dbReference>
<dbReference type="NCBIfam" id="TIGR01643">
    <property type="entry name" value="YD_repeat_2x"/>
    <property type="match status" value="12"/>
</dbReference>
<dbReference type="OrthoDB" id="4981820at2"/>
<feature type="region of interest" description="Disordered" evidence="2">
    <location>
        <begin position="395"/>
        <end position="425"/>
    </location>
</feature>